<name>A0ABN2G6T4_9MICO</name>
<feature type="transmembrane region" description="Helical" evidence="1">
    <location>
        <begin position="6"/>
        <end position="28"/>
    </location>
</feature>
<evidence type="ECO:0008006" key="4">
    <source>
        <dbReference type="Google" id="ProtNLM"/>
    </source>
</evidence>
<feature type="transmembrane region" description="Helical" evidence="1">
    <location>
        <begin position="61"/>
        <end position="79"/>
    </location>
</feature>
<accession>A0ABN2G6T4</accession>
<organism evidence="2 3">
    <name type="scientific">Microbacterium lacus</name>
    <dbReference type="NCBI Taxonomy" id="415217"/>
    <lineage>
        <taxon>Bacteria</taxon>
        <taxon>Bacillati</taxon>
        <taxon>Actinomycetota</taxon>
        <taxon>Actinomycetes</taxon>
        <taxon>Micrococcales</taxon>
        <taxon>Microbacteriaceae</taxon>
        <taxon>Microbacterium</taxon>
    </lineage>
</organism>
<feature type="transmembrane region" description="Helical" evidence="1">
    <location>
        <begin position="185"/>
        <end position="203"/>
    </location>
</feature>
<sequence length="364" mass="38444">MLGPSLTVLHLAIATVCTALMIGLGFLARPQRSTVLWSTMFVVAMAGSFGALTSAALESRAFWLISMSLVLTVPFLLWSGLRAHRGARYSYAWVAAVVGVVLIVIFVIGAGRPGFPIIGRVSMLLAATVNIVVLGELLRRPERGRGAAVPLLLATALWMLLSVVGVIAAILNLTENYELLTQTNSVGLSIYMICALVSLLFFIRGDGTGAVVGDGAAFRVVAADRLARARAAEENTWTLLDIRLDDPVDLRGASGDGAFAGLSARFHELVRAAFPAEADVAAFSETRAVVLLARTETVVRSHVRRLMESLAVADTEAPVMLQLSVSVGWADATRCAFDVDALLATAAAQADGAVAAGGDRWQRA</sequence>
<evidence type="ECO:0000313" key="2">
    <source>
        <dbReference type="EMBL" id="GAA1666292.1"/>
    </source>
</evidence>
<feature type="transmembrane region" description="Helical" evidence="1">
    <location>
        <begin position="117"/>
        <end position="138"/>
    </location>
</feature>
<keyword evidence="1" id="KW-0812">Transmembrane</keyword>
<keyword evidence="3" id="KW-1185">Reference proteome</keyword>
<proteinExistence type="predicted"/>
<dbReference type="EMBL" id="BAAAPK010000001">
    <property type="protein sequence ID" value="GAA1666292.1"/>
    <property type="molecule type" value="Genomic_DNA"/>
</dbReference>
<feature type="transmembrane region" description="Helical" evidence="1">
    <location>
        <begin position="91"/>
        <end position="111"/>
    </location>
</feature>
<dbReference type="RefSeq" id="WP_344051854.1">
    <property type="nucleotide sequence ID" value="NZ_BAAAPK010000001.1"/>
</dbReference>
<protein>
    <recommendedName>
        <fullName evidence="4">GGDEF domain-containing protein</fullName>
    </recommendedName>
</protein>
<feature type="transmembrane region" description="Helical" evidence="1">
    <location>
        <begin position="150"/>
        <end position="173"/>
    </location>
</feature>
<keyword evidence="1" id="KW-0472">Membrane</keyword>
<evidence type="ECO:0000256" key="1">
    <source>
        <dbReference type="SAM" id="Phobius"/>
    </source>
</evidence>
<comment type="caution">
    <text evidence="2">The sequence shown here is derived from an EMBL/GenBank/DDBJ whole genome shotgun (WGS) entry which is preliminary data.</text>
</comment>
<gene>
    <name evidence="2" type="ORF">GCM10009807_08010</name>
</gene>
<dbReference type="Proteomes" id="UP001500596">
    <property type="component" value="Unassembled WGS sequence"/>
</dbReference>
<evidence type="ECO:0000313" key="3">
    <source>
        <dbReference type="Proteomes" id="UP001500596"/>
    </source>
</evidence>
<reference evidence="2 3" key="1">
    <citation type="journal article" date="2019" name="Int. J. Syst. Evol. Microbiol.">
        <title>The Global Catalogue of Microorganisms (GCM) 10K type strain sequencing project: providing services to taxonomists for standard genome sequencing and annotation.</title>
        <authorList>
            <consortium name="The Broad Institute Genomics Platform"/>
            <consortium name="The Broad Institute Genome Sequencing Center for Infectious Disease"/>
            <person name="Wu L."/>
            <person name="Ma J."/>
        </authorList>
    </citation>
    <scope>NUCLEOTIDE SEQUENCE [LARGE SCALE GENOMIC DNA]</scope>
    <source>
        <strain evidence="2 3">JCM 15575</strain>
    </source>
</reference>
<keyword evidence="1" id="KW-1133">Transmembrane helix</keyword>
<feature type="transmembrane region" description="Helical" evidence="1">
    <location>
        <begin position="35"/>
        <end position="55"/>
    </location>
</feature>